<dbReference type="KEGG" id="vg:65067694"/>
<reference evidence="1 2" key="1">
    <citation type="submission" date="2018-07" db="EMBL/GenBank/DDBJ databases">
        <title>Complete sequence of phage GP4.</title>
        <authorList>
            <person name="Wang R."/>
            <person name="Tong Y."/>
            <person name="Liu H."/>
        </authorList>
    </citation>
    <scope>NUCLEOTIDE SEQUENCE [LARGE SCALE GENOMIC DNA]</scope>
</reference>
<name>A0A345GTW5_9CAUD</name>
<protein>
    <submittedName>
        <fullName evidence="1">Uncharacterized protein</fullName>
    </submittedName>
</protein>
<evidence type="ECO:0000313" key="2">
    <source>
        <dbReference type="Proteomes" id="UP000259464"/>
    </source>
</evidence>
<organism evidence="1 2">
    <name type="scientific">Ralstonia phage GP4</name>
    <dbReference type="NCBI Taxonomy" id="2282904"/>
    <lineage>
        <taxon>Viruses</taxon>
        <taxon>Duplodnaviria</taxon>
        <taxon>Heunggongvirae</taxon>
        <taxon>Uroviricota</taxon>
        <taxon>Caudoviricetes</taxon>
        <taxon>Gervaisevirus</taxon>
        <taxon>Gervaisevirus GP4</taxon>
    </lineage>
</organism>
<dbReference type="Proteomes" id="UP000259464">
    <property type="component" value="Segment"/>
</dbReference>
<proteinExistence type="predicted"/>
<evidence type="ECO:0000313" key="1">
    <source>
        <dbReference type="EMBL" id="AXG67729.1"/>
    </source>
</evidence>
<sequence length="218" mass="22965">MAGIDLIKAVAATAELCGARLTEAAAMMLVDDLSAYPEAAVLRALSKVRKSRARFSLGAILEHIDAMDGRPGPDEAWAMLPKSERDTVVWTEEMSQAWGVAAPLVEAGDKFGARRAFVEAYERLIEEARDAGRPPQWVASLGDDKHGREPVIAAAVQRGLLSAGQAQMLLPGADIASSPVAALLNGGNAAPLIAAQPAANRDAAREHLKRLASALKKA</sequence>
<accession>A0A345GTW5</accession>
<dbReference type="EMBL" id="MH638294">
    <property type="protein sequence ID" value="AXG67729.1"/>
    <property type="molecule type" value="Genomic_DNA"/>
</dbReference>
<keyword evidence="2" id="KW-1185">Reference proteome</keyword>
<dbReference type="RefSeq" id="YP_010078766.1">
    <property type="nucleotide sequence ID" value="NC_054964.1"/>
</dbReference>
<dbReference type="GeneID" id="65067694"/>